<reference evidence="2" key="2">
    <citation type="journal article" date="2023" name="IMA Fungus">
        <title>Comparative genomic study of the Penicillium genus elucidates a diverse pangenome and 15 lateral gene transfer events.</title>
        <authorList>
            <person name="Petersen C."/>
            <person name="Sorensen T."/>
            <person name="Nielsen M.R."/>
            <person name="Sondergaard T.E."/>
            <person name="Sorensen J.L."/>
            <person name="Fitzpatrick D.A."/>
            <person name="Frisvad J.C."/>
            <person name="Nielsen K.L."/>
        </authorList>
    </citation>
    <scope>NUCLEOTIDE SEQUENCE</scope>
    <source>
        <strain evidence="2">IBT 17660</strain>
    </source>
</reference>
<evidence type="ECO:0000256" key="1">
    <source>
        <dbReference type="SAM" id="MobiDB-lite"/>
    </source>
</evidence>
<name>A0A9W9WWS1_9EURO</name>
<sequence length="1091" mass="121926">MPTVFSKFADGEISSHGLPSVPVQRQDEKSESHTQLPRSDVYQVSRAQLEQLKAILEEVVTEKRLIDSQLEAIKQHPTVEGRVPELLTPQSIRAETGLAEASRSPRADINITQFKSQNWTDKQAGLTLDNGQLRLKIQDWRTRAPIFRMENNTKGNPKCDLDAAIESPELVRVDFKIPIDYPEGMLGIMRAIEALFTSPKRIAMSNVETGSAPAFREANNPKRDSYYMKWTAPWESSSCRVSWMKAKKKSPTLRFKFVSGRNANPGEQMMVTVDERDYFYRKISKNDPSTYGKWMALPVRIWLRIQCLVSETSGVDNGLFGKLLVDDVSSSSCKKKKNKRKKSSKKHPKRAREHSTAEEGTSDNEKSDASVVPSPEQSVLGEEHTMEKVGGQELTKELTEEELPQEELTQHGLTEQEEESTREESTREEPTKEELIKRVSTLTIDTWKSNQRFQGKGKGKRTPTSSDSHTGKRDADHIPFHTVHITHNMTEQRDDQLGDNQRDGLLPEVHDIAPQDVLTEQQLAAVAGQQTVNASRVPITPIDSTTPFSPSFETARTHLSPALLSPHLLSHEDPGEETVQAEGNEPAKASDELCLTPQGAEVGLRCPVSDNRGEVWFSDSEEHPGGHEAQEPVLRRSESFDMANLGPFEGQETTSSSQTADPPSTSSASSALSTADSAGSATYDSSSSCTVLADDQTPAESSQHDKKRAYKKKKRQKRKCKNLMKRQEARDADAEFPVSNASSQEDGVEGRSPSPPESFEDDEPTPTAMQFGNIGPPTPESQWDLSMIGILCQKADCQVACGFGDGGSVVCPKCGPFSLVRYCGKDHLWEDAKMHWGGLREDPSLAPALGRFDSWDNPERHRQALWFSSARDRGDYFVFAEWDDLVRAEDAPASHLALRCSPRIAHIVRFEDAEEKDRFRRCLAICLFAAVEHPALVDYLYRLVRDWMRAHNMWASDKDMDSMLRYQMGLEMGGAIDASRLGLRHACETEWIGADRRHCEDPTCASERRPTLLGNHRMGLGFRRVCEALESNYWILRAHRATHPSVSDVHARTRGGGFSEVLATDRRTFRRGVGWDGAGTGPMEVEIPWSG</sequence>
<feature type="region of interest" description="Disordered" evidence="1">
    <location>
        <begin position="334"/>
        <end position="478"/>
    </location>
</feature>
<accession>A0A9W9WWS1</accession>
<feature type="compositionally biased region" description="Basic and acidic residues" evidence="1">
    <location>
        <begin position="422"/>
        <end position="437"/>
    </location>
</feature>
<evidence type="ECO:0000313" key="3">
    <source>
        <dbReference type="Proteomes" id="UP001147760"/>
    </source>
</evidence>
<protein>
    <submittedName>
        <fullName evidence="2">Uncharacterized protein</fullName>
    </submittedName>
</protein>
<feature type="region of interest" description="Disordered" evidence="1">
    <location>
        <begin position="1"/>
        <end position="37"/>
    </location>
</feature>
<dbReference type="EMBL" id="JAPWDO010000003">
    <property type="protein sequence ID" value="KAJ5478168.1"/>
    <property type="molecule type" value="Genomic_DNA"/>
</dbReference>
<gene>
    <name evidence="2" type="ORF">N7530_003677</name>
</gene>
<reference evidence="2" key="1">
    <citation type="submission" date="2022-12" db="EMBL/GenBank/DDBJ databases">
        <authorList>
            <person name="Petersen C."/>
        </authorList>
    </citation>
    <scope>NUCLEOTIDE SEQUENCE</scope>
    <source>
        <strain evidence="2">IBT 17660</strain>
    </source>
</reference>
<keyword evidence="3" id="KW-1185">Reference proteome</keyword>
<comment type="caution">
    <text evidence="2">The sequence shown here is derived from an EMBL/GenBank/DDBJ whole genome shotgun (WGS) entry which is preliminary data.</text>
</comment>
<feature type="region of interest" description="Disordered" evidence="1">
    <location>
        <begin position="566"/>
        <end position="589"/>
    </location>
</feature>
<feature type="compositionally biased region" description="Basic residues" evidence="1">
    <location>
        <begin position="705"/>
        <end position="724"/>
    </location>
</feature>
<feature type="compositionally biased region" description="Basic and acidic residues" evidence="1">
    <location>
        <begin position="469"/>
        <end position="478"/>
    </location>
</feature>
<evidence type="ECO:0000313" key="2">
    <source>
        <dbReference type="EMBL" id="KAJ5478168.1"/>
    </source>
</evidence>
<feature type="compositionally biased region" description="Basic and acidic residues" evidence="1">
    <location>
        <begin position="353"/>
        <end position="368"/>
    </location>
</feature>
<dbReference type="OrthoDB" id="4757558at2759"/>
<organism evidence="2 3">
    <name type="scientific">Penicillium desertorum</name>
    <dbReference type="NCBI Taxonomy" id="1303715"/>
    <lineage>
        <taxon>Eukaryota</taxon>
        <taxon>Fungi</taxon>
        <taxon>Dikarya</taxon>
        <taxon>Ascomycota</taxon>
        <taxon>Pezizomycotina</taxon>
        <taxon>Eurotiomycetes</taxon>
        <taxon>Eurotiomycetidae</taxon>
        <taxon>Eurotiales</taxon>
        <taxon>Aspergillaceae</taxon>
        <taxon>Penicillium</taxon>
    </lineage>
</organism>
<dbReference type="AlphaFoldDB" id="A0A9W9WWS1"/>
<proteinExistence type="predicted"/>
<feature type="compositionally biased region" description="Basic residues" evidence="1">
    <location>
        <begin position="334"/>
        <end position="352"/>
    </location>
</feature>
<dbReference type="Proteomes" id="UP001147760">
    <property type="component" value="Unassembled WGS sequence"/>
</dbReference>
<feature type="compositionally biased region" description="Polar residues" evidence="1">
    <location>
        <begin position="440"/>
        <end position="453"/>
    </location>
</feature>
<feature type="compositionally biased region" description="Low complexity" evidence="1">
    <location>
        <begin position="653"/>
        <end position="688"/>
    </location>
</feature>
<feature type="region of interest" description="Disordered" evidence="1">
    <location>
        <begin position="638"/>
        <end position="779"/>
    </location>
</feature>